<dbReference type="EMBL" id="JAGGLB010000016">
    <property type="protein sequence ID" value="MBP1993040.1"/>
    <property type="molecule type" value="Genomic_DNA"/>
</dbReference>
<evidence type="ECO:0000313" key="1">
    <source>
        <dbReference type="EMBL" id="MBP1993040.1"/>
    </source>
</evidence>
<organism evidence="1 2">
    <name type="scientific">Paenibacillus eucommiae</name>
    <dbReference type="NCBI Taxonomy" id="1355755"/>
    <lineage>
        <taxon>Bacteria</taxon>
        <taxon>Bacillati</taxon>
        <taxon>Bacillota</taxon>
        <taxon>Bacilli</taxon>
        <taxon>Bacillales</taxon>
        <taxon>Paenibacillaceae</taxon>
        <taxon>Paenibacillus</taxon>
    </lineage>
</organism>
<sequence>MLLLTMKNIVKATLLLKSSFTALPTPRKSWENGLFST</sequence>
<keyword evidence="2" id="KW-1185">Reference proteome</keyword>
<evidence type="ECO:0000313" key="2">
    <source>
        <dbReference type="Proteomes" id="UP001519287"/>
    </source>
</evidence>
<accession>A0ABS4J143</accession>
<name>A0ABS4J143_9BACL</name>
<dbReference type="Proteomes" id="UP001519287">
    <property type="component" value="Unassembled WGS sequence"/>
</dbReference>
<proteinExistence type="predicted"/>
<gene>
    <name evidence="1" type="ORF">J2Z66_004657</name>
</gene>
<comment type="caution">
    <text evidence="1">The sequence shown here is derived from an EMBL/GenBank/DDBJ whole genome shotgun (WGS) entry which is preliminary data.</text>
</comment>
<protein>
    <submittedName>
        <fullName evidence="1">Uncharacterized protein</fullName>
    </submittedName>
</protein>
<reference evidence="1 2" key="1">
    <citation type="submission" date="2021-03" db="EMBL/GenBank/DDBJ databases">
        <title>Genomic Encyclopedia of Type Strains, Phase IV (KMG-IV): sequencing the most valuable type-strain genomes for metagenomic binning, comparative biology and taxonomic classification.</title>
        <authorList>
            <person name="Goeker M."/>
        </authorList>
    </citation>
    <scope>NUCLEOTIDE SEQUENCE [LARGE SCALE GENOMIC DNA]</scope>
    <source>
        <strain evidence="1 2">DSM 26048</strain>
    </source>
</reference>